<accession>A0A6N6RG95</accession>
<reference evidence="2 3" key="1">
    <citation type="submission" date="2019-09" db="EMBL/GenBank/DDBJ databases">
        <title>Genomes of family Cryomorphaceae.</title>
        <authorList>
            <person name="Bowman J.P."/>
        </authorList>
    </citation>
    <scope>NUCLEOTIDE SEQUENCE [LARGE SCALE GENOMIC DNA]</scope>
    <source>
        <strain evidence="2 3">LMG 25704</strain>
    </source>
</reference>
<keyword evidence="1" id="KW-0732">Signal</keyword>
<feature type="signal peptide" evidence="1">
    <location>
        <begin position="1"/>
        <end position="24"/>
    </location>
</feature>
<dbReference type="EMBL" id="WBVO01000009">
    <property type="protein sequence ID" value="KAB2808082.1"/>
    <property type="molecule type" value="Genomic_DNA"/>
</dbReference>
<keyword evidence="3" id="KW-1185">Reference proteome</keyword>
<dbReference type="InterPro" id="IPR046525">
    <property type="entry name" value="DUF6702"/>
</dbReference>
<dbReference type="AlphaFoldDB" id="A0A6N6RG95"/>
<evidence type="ECO:0000256" key="1">
    <source>
        <dbReference type="SAM" id="SignalP"/>
    </source>
</evidence>
<feature type="chain" id="PRO_5026709390" evidence="1">
    <location>
        <begin position="25"/>
        <end position="170"/>
    </location>
</feature>
<dbReference type="Proteomes" id="UP000468650">
    <property type="component" value="Unassembled WGS sequence"/>
</dbReference>
<comment type="caution">
    <text evidence="2">The sequence shown here is derived from an EMBL/GenBank/DDBJ whole genome shotgun (WGS) entry which is preliminary data.</text>
</comment>
<gene>
    <name evidence="2" type="ORF">F8C67_10965</name>
</gene>
<dbReference type="OrthoDB" id="5735516at2"/>
<dbReference type="Pfam" id="PF20420">
    <property type="entry name" value="DUF6702"/>
    <property type="match status" value="1"/>
</dbReference>
<sequence>MKQWKTIALALGCATLFSSFTAKHEYYVSVGEMSLNPTTNQLEIGLRIFTDDLEYALERAGHPGLDVLNDETSAEHVSEYVLDHFRIWNEDGREIKLFYLGLEGDADGVFVYLETKVKSGLPEEVQVRHAILMESFPDQINILHYSHPDIPTSLRFDAEEPTQTLELQDL</sequence>
<organism evidence="2 3">
    <name type="scientific">Phaeocystidibacter luteus</name>
    <dbReference type="NCBI Taxonomy" id="911197"/>
    <lineage>
        <taxon>Bacteria</taxon>
        <taxon>Pseudomonadati</taxon>
        <taxon>Bacteroidota</taxon>
        <taxon>Flavobacteriia</taxon>
        <taxon>Flavobacteriales</taxon>
        <taxon>Phaeocystidibacteraceae</taxon>
        <taxon>Phaeocystidibacter</taxon>
    </lineage>
</organism>
<evidence type="ECO:0000313" key="3">
    <source>
        <dbReference type="Proteomes" id="UP000468650"/>
    </source>
</evidence>
<dbReference type="RefSeq" id="WP_151667896.1">
    <property type="nucleotide sequence ID" value="NZ_WBVO01000009.1"/>
</dbReference>
<proteinExistence type="predicted"/>
<name>A0A6N6RG95_9FLAO</name>
<evidence type="ECO:0000313" key="2">
    <source>
        <dbReference type="EMBL" id="KAB2808082.1"/>
    </source>
</evidence>
<protein>
    <submittedName>
        <fullName evidence="2">Uncharacterized protein</fullName>
    </submittedName>
</protein>